<reference evidence="2 3" key="1">
    <citation type="submission" date="2018-06" db="EMBL/GenBank/DDBJ databases">
        <title>Complete genome sequencing of Azospirillum sp. M2T2B2.</title>
        <authorList>
            <person name="Heo J."/>
            <person name="Kim S.-J."/>
            <person name="Kwon S.-W."/>
            <person name="Anandham R."/>
        </authorList>
    </citation>
    <scope>NUCLEOTIDE SEQUENCE [LARGE SCALE GENOMIC DNA]</scope>
    <source>
        <strain evidence="2 3">M2T2B2</strain>
        <plasmid evidence="2 3">unnamed5</plasmid>
    </source>
</reference>
<protein>
    <recommendedName>
        <fullName evidence="1">Spore protein YkvP/CgeB glycosyl transferase-like domain-containing protein</fullName>
    </recommendedName>
</protein>
<gene>
    <name evidence="2" type="ORF">DM194_27520</name>
</gene>
<dbReference type="OrthoDB" id="7292736at2"/>
<geneLocation type="plasmid" evidence="2 3">
    <name>unnamed5</name>
</geneLocation>
<proteinExistence type="predicted"/>
<accession>A0A2U9SGT6</accession>
<dbReference type="RefSeq" id="WP_111070802.1">
    <property type="nucleotide sequence ID" value="NZ_CP029835.1"/>
</dbReference>
<evidence type="ECO:0000313" key="2">
    <source>
        <dbReference type="EMBL" id="AWU98013.1"/>
    </source>
</evidence>
<organism evidence="2 3">
    <name type="scientific">Azospirillum ramasamyi</name>
    <dbReference type="NCBI Taxonomy" id="682998"/>
    <lineage>
        <taxon>Bacteria</taxon>
        <taxon>Pseudomonadati</taxon>
        <taxon>Pseudomonadota</taxon>
        <taxon>Alphaproteobacteria</taxon>
        <taxon>Rhodospirillales</taxon>
        <taxon>Azospirillaceae</taxon>
        <taxon>Azospirillum</taxon>
    </lineage>
</organism>
<dbReference type="InterPro" id="IPR055259">
    <property type="entry name" value="YkvP/CgeB_Glyco_trans-like"/>
</dbReference>
<dbReference type="AlphaFoldDB" id="A0A2U9SGT6"/>
<keyword evidence="2" id="KW-0614">Plasmid</keyword>
<sequence length="703" mass="76148">MTTRRTGPRLALLNPIDPSHPIAERELALRMAQAIERMGWEAAILSRSSQLEAMDPDGVLCLHPQITAKLTRHPWLACYWNPPSLLMGVSNTARVHGEAFELTYDAYLVSGSKLEAHLAGLMAELERDPPYLPFHVSSPHSALTPNLGPHSRLFYVGSNWDGKRYPTLLRHLAEAGVLALHGTQARWSHLPEAYQGSLPFDGQSVIKTAHHWGMGLCLHLPQHRAYGVPNMRVFELAAAGAVIIADRHPFIEHWFADSVLYVDTSGGEEETAARILERVAWIHAHPAEARAMAVTAQSIFNRHLCLERLLEPLPGLLADLARRQSRPRSRPVHVGVLLPGAGDLAGRLERLARQKDEGGLSLTALIPDALLCAGNAQLVPASAGLAIRPLAEPAGLKALQAALSGIDALTILPEGIEWHQWHLAGLAAAAEPSGAAIAAGLWPILDELTGFPIDPAETLALPPPEDKRLPEGRRLARAWLRAGGFYCRTDRLDGLAVEGDDWLTLALTLPPALAEAGGLSLLPVPSLTLLRLPDPALTPMLRPWPGAQGMERHEQPPRLAGINDLDPDLAASVPFLWRPDDFERLPAGPLWLYGAGQGGELVHDGLPEAARARLRGFLDSRRQGEMLGLPLLRPGDLPPAEMAAATIIIAAQYVSDILLTLRRGSVAPAHILNAYPYIAACQELQATQQTSKCPRSEPNLGSN</sequence>
<feature type="domain" description="Spore protein YkvP/CgeB glycosyl transferase-like" evidence="1">
    <location>
        <begin position="168"/>
        <end position="309"/>
    </location>
</feature>
<name>A0A2U9SGT6_9PROT</name>
<dbReference type="Pfam" id="PF13524">
    <property type="entry name" value="Glyco_trans_1_2"/>
    <property type="match status" value="1"/>
</dbReference>
<dbReference type="EMBL" id="CP029835">
    <property type="protein sequence ID" value="AWU98013.1"/>
    <property type="molecule type" value="Genomic_DNA"/>
</dbReference>
<dbReference type="Proteomes" id="UP000249605">
    <property type="component" value="Plasmid unnamed5"/>
</dbReference>
<evidence type="ECO:0000259" key="1">
    <source>
        <dbReference type="Pfam" id="PF13524"/>
    </source>
</evidence>
<evidence type="ECO:0000313" key="3">
    <source>
        <dbReference type="Proteomes" id="UP000249605"/>
    </source>
</evidence>
<dbReference type="KEGG" id="azm:DM194_27520"/>
<keyword evidence="3" id="KW-1185">Reference proteome</keyword>